<keyword evidence="1" id="KW-0479">Metal-binding</keyword>
<evidence type="ECO:0000313" key="8">
    <source>
        <dbReference type="Proteomes" id="UP000078542"/>
    </source>
</evidence>
<dbReference type="Gene3D" id="6.20.210.20">
    <property type="entry name" value="THAP domain"/>
    <property type="match status" value="1"/>
</dbReference>
<dbReference type="InterPro" id="IPR038441">
    <property type="entry name" value="THAP_Znf_sf"/>
</dbReference>
<dbReference type="InterPro" id="IPR052224">
    <property type="entry name" value="THAP_domain_protein"/>
</dbReference>
<dbReference type="PROSITE" id="PS50950">
    <property type="entry name" value="ZF_THAP"/>
    <property type="match status" value="1"/>
</dbReference>
<accession>A0A151ICG9</accession>
<sequence>MPRCIAPSCTSGYDTNNEKVHFFHVPKDENLMKLWHSAIKRKNFNINPKQSICDKHFRPTDILWNRTIYDKQGNVR</sequence>
<keyword evidence="2 5" id="KW-0863">Zinc-finger</keyword>
<evidence type="ECO:0000256" key="3">
    <source>
        <dbReference type="ARBA" id="ARBA00022833"/>
    </source>
</evidence>
<proteinExistence type="predicted"/>
<dbReference type="SUPFAM" id="SSF57716">
    <property type="entry name" value="Glucocorticoid receptor-like (DNA-binding domain)"/>
    <property type="match status" value="1"/>
</dbReference>
<evidence type="ECO:0000256" key="5">
    <source>
        <dbReference type="PROSITE-ProRule" id="PRU00309"/>
    </source>
</evidence>
<dbReference type="GO" id="GO:0003677">
    <property type="term" value="F:DNA binding"/>
    <property type="evidence" value="ECO:0007669"/>
    <property type="project" value="UniProtKB-UniRule"/>
</dbReference>
<name>A0A151ICG9_9HYME</name>
<evidence type="ECO:0000256" key="4">
    <source>
        <dbReference type="ARBA" id="ARBA00023125"/>
    </source>
</evidence>
<evidence type="ECO:0000313" key="7">
    <source>
        <dbReference type="EMBL" id="KYM97342.1"/>
    </source>
</evidence>
<keyword evidence="4 5" id="KW-0238">DNA-binding</keyword>
<evidence type="ECO:0000256" key="2">
    <source>
        <dbReference type="ARBA" id="ARBA00022771"/>
    </source>
</evidence>
<reference evidence="7 8" key="1">
    <citation type="submission" date="2016-03" db="EMBL/GenBank/DDBJ databases">
        <title>Cyphomyrmex costatus WGS genome.</title>
        <authorList>
            <person name="Nygaard S."/>
            <person name="Hu H."/>
            <person name="Boomsma J."/>
            <person name="Zhang G."/>
        </authorList>
    </citation>
    <scope>NUCLEOTIDE SEQUENCE [LARGE SCALE GENOMIC DNA]</scope>
    <source>
        <strain evidence="7">MS0001</strain>
        <tissue evidence="7">Whole body</tissue>
    </source>
</reference>
<protein>
    <recommendedName>
        <fullName evidence="6">THAP-type domain-containing protein</fullName>
    </recommendedName>
</protein>
<dbReference type="EMBL" id="KQ978069">
    <property type="protein sequence ID" value="KYM97342.1"/>
    <property type="molecule type" value="Genomic_DNA"/>
</dbReference>
<dbReference type="SMART" id="SM00980">
    <property type="entry name" value="THAP"/>
    <property type="match status" value="1"/>
</dbReference>
<feature type="domain" description="THAP-type" evidence="6">
    <location>
        <begin position="1"/>
        <end position="76"/>
    </location>
</feature>
<dbReference type="PANTHER" id="PTHR46927:SF3">
    <property type="entry name" value="THAP-TYPE DOMAIN-CONTAINING PROTEIN"/>
    <property type="match status" value="1"/>
</dbReference>
<dbReference type="AlphaFoldDB" id="A0A151ICG9"/>
<dbReference type="InterPro" id="IPR006612">
    <property type="entry name" value="THAP_Znf"/>
</dbReference>
<dbReference type="Proteomes" id="UP000078542">
    <property type="component" value="Unassembled WGS sequence"/>
</dbReference>
<organism evidence="7 8">
    <name type="scientific">Cyphomyrmex costatus</name>
    <dbReference type="NCBI Taxonomy" id="456900"/>
    <lineage>
        <taxon>Eukaryota</taxon>
        <taxon>Metazoa</taxon>
        <taxon>Ecdysozoa</taxon>
        <taxon>Arthropoda</taxon>
        <taxon>Hexapoda</taxon>
        <taxon>Insecta</taxon>
        <taxon>Pterygota</taxon>
        <taxon>Neoptera</taxon>
        <taxon>Endopterygota</taxon>
        <taxon>Hymenoptera</taxon>
        <taxon>Apocrita</taxon>
        <taxon>Aculeata</taxon>
        <taxon>Formicoidea</taxon>
        <taxon>Formicidae</taxon>
        <taxon>Myrmicinae</taxon>
        <taxon>Cyphomyrmex</taxon>
    </lineage>
</organism>
<evidence type="ECO:0000256" key="1">
    <source>
        <dbReference type="ARBA" id="ARBA00022723"/>
    </source>
</evidence>
<dbReference type="GO" id="GO:0008270">
    <property type="term" value="F:zinc ion binding"/>
    <property type="evidence" value="ECO:0007669"/>
    <property type="project" value="UniProtKB-KW"/>
</dbReference>
<gene>
    <name evidence="7" type="ORF">ALC62_11946</name>
</gene>
<dbReference type="PANTHER" id="PTHR46927">
    <property type="entry name" value="AGAP005574-PA"/>
    <property type="match status" value="1"/>
</dbReference>
<evidence type="ECO:0000259" key="6">
    <source>
        <dbReference type="PROSITE" id="PS50950"/>
    </source>
</evidence>
<dbReference type="STRING" id="456900.A0A151ICG9"/>
<dbReference type="Pfam" id="PF05485">
    <property type="entry name" value="THAP"/>
    <property type="match status" value="1"/>
</dbReference>
<keyword evidence="8" id="KW-1185">Reference proteome</keyword>
<keyword evidence="3" id="KW-0862">Zinc</keyword>